<protein>
    <recommendedName>
        <fullName evidence="4">Elicitin-like protein</fullName>
    </recommendedName>
</protein>
<reference evidence="2 3" key="1">
    <citation type="submission" date="2019-07" db="EMBL/GenBank/DDBJ databases">
        <title>Genomics analysis of Aphanomyces spp. identifies a new class of oomycete effector associated with host adaptation.</title>
        <authorList>
            <person name="Gaulin E."/>
        </authorList>
    </citation>
    <scope>NUCLEOTIDE SEQUENCE [LARGE SCALE GENOMIC DNA]</scope>
    <source>
        <strain evidence="2 3">ATCC 201684</strain>
    </source>
</reference>
<evidence type="ECO:0000313" key="2">
    <source>
        <dbReference type="EMBL" id="KAF0729034.1"/>
    </source>
</evidence>
<name>A0A6G0WNT3_9STRA</name>
<dbReference type="VEuPathDB" id="FungiDB:AeMF1_001994"/>
<evidence type="ECO:0000313" key="3">
    <source>
        <dbReference type="Proteomes" id="UP000481153"/>
    </source>
</evidence>
<feature type="chain" id="PRO_5026320295" description="Elicitin-like protein" evidence="1">
    <location>
        <begin position="20"/>
        <end position="123"/>
    </location>
</feature>
<proteinExistence type="predicted"/>
<keyword evidence="3" id="KW-1185">Reference proteome</keyword>
<evidence type="ECO:0000256" key="1">
    <source>
        <dbReference type="SAM" id="SignalP"/>
    </source>
</evidence>
<evidence type="ECO:0008006" key="4">
    <source>
        <dbReference type="Google" id="ProtNLM"/>
    </source>
</evidence>
<gene>
    <name evidence="2" type="ORF">Ae201684_013333</name>
</gene>
<dbReference type="AlphaFoldDB" id="A0A6G0WNT3"/>
<keyword evidence="1" id="KW-0732">Signal</keyword>
<dbReference type="EMBL" id="VJMJ01000170">
    <property type="protein sequence ID" value="KAF0729034.1"/>
    <property type="molecule type" value="Genomic_DNA"/>
</dbReference>
<comment type="caution">
    <text evidence="2">The sequence shown here is derived from an EMBL/GenBank/DDBJ whole genome shotgun (WGS) entry which is preliminary data.</text>
</comment>
<feature type="signal peptide" evidence="1">
    <location>
        <begin position="1"/>
        <end position="19"/>
    </location>
</feature>
<sequence length="123" mass="12837">MKIVSLAAIVAATSTVVCGELPLCGLNDVESIMGALSKCDILARLVTSSSTPSDADIAKLCQIDDCKTAFKLFVQLPCRFKDESARKKYNCDKPPSSSSAIAHTSIATAAALVSIAALVFQLA</sequence>
<organism evidence="2 3">
    <name type="scientific">Aphanomyces euteiches</name>
    <dbReference type="NCBI Taxonomy" id="100861"/>
    <lineage>
        <taxon>Eukaryota</taxon>
        <taxon>Sar</taxon>
        <taxon>Stramenopiles</taxon>
        <taxon>Oomycota</taxon>
        <taxon>Saprolegniomycetes</taxon>
        <taxon>Saprolegniales</taxon>
        <taxon>Verrucalvaceae</taxon>
        <taxon>Aphanomyces</taxon>
    </lineage>
</organism>
<dbReference type="Proteomes" id="UP000481153">
    <property type="component" value="Unassembled WGS sequence"/>
</dbReference>
<accession>A0A6G0WNT3</accession>